<dbReference type="AlphaFoldDB" id="A0A426XVP1"/>
<comment type="caution">
    <text evidence="2">The sequence shown here is derived from an EMBL/GenBank/DDBJ whole genome shotgun (WGS) entry which is preliminary data.</text>
</comment>
<evidence type="ECO:0000313" key="2">
    <source>
        <dbReference type="EMBL" id="RRT43504.1"/>
    </source>
</evidence>
<evidence type="ECO:0000313" key="3">
    <source>
        <dbReference type="Proteomes" id="UP000287651"/>
    </source>
</evidence>
<reference evidence="2 3" key="1">
    <citation type="journal article" date="2014" name="Agronomy (Basel)">
        <title>A Draft Genome Sequence for Ensete ventricosum, the Drought-Tolerant Tree Against Hunger.</title>
        <authorList>
            <person name="Harrison J."/>
            <person name="Moore K.A."/>
            <person name="Paszkiewicz K."/>
            <person name="Jones T."/>
            <person name="Grant M."/>
            <person name="Ambacheew D."/>
            <person name="Muzemil S."/>
            <person name="Studholme D.J."/>
        </authorList>
    </citation>
    <scope>NUCLEOTIDE SEQUENCE [LARGE SCALE GENOMIC DNA]</scope>
</reference>
<gene>
    <name evidence="2" type="ORF">B296_00012947</name>
</gene>
<organism evidence="2 3">
    <name type="scientific">Ensete ventricosum</name>
    <name type="common">Abyssinian banana</name>
    <name type="synonym">Musa ensete</name>
    <dbReference type="NCBI Taxonomy" id="4639"/>
    <lineage>
        <taxon>Eukaryota</taxon>
        <taxon>Viridiplantae</taxon>
        <taxon>Streptophyta</taxon>
        <taxon>Embryophyta</taxon>
        <taxon>Tracheophyta</taxon>
        <taxon>Spermatophyta</taxon>
        <taxon>Magnoliopsida</taxon>
        <taxon>Liliopsida</taxon>
        <taxon>Zingiberales</taxon>
        <taxon>Musaceae</taxon>
        <taxon>Ensete</taxon>
    </lineage>
</organism>
<feature type="region of interest" description="Disordered" evidence="1">
    <location>
        <begin position="58"/>
        <end position="79"/>
    </location>
</feature>
<name>A0A426XVP1_ENSVE</name>
<evidence type="ECO:0000256" key="1">
    <source>
        <dbReference type="SAM" id="MobiDB-lite"/>
    </source>
</evidence>
<accession>A0A426XVP1</accession>
<dbReference type="Proteomes" id="UP000287651">
    <property type="component" value="Unassembled WGS sequence"/>
</dbReference>
<protein>
    <submittedName>
        <fullName evidence="2">Uncharacterized protein</fullName>
    </submittedName>
</protein>
<sequence length="106" mass="11354">MWIPLERRMLDLLRPLHPDLEIQGYKISLANAAKRGQLAKPPARVWATAKPLVGVAGHGQAPCRGGHPRPGRLHGQPATAKAPCKGAAGCYQGQPIRVAARRCNSP</sequence>
<proteinExistence type="predicted"/>
<dbReference type="EMBL" id="AMZH03017098">
    <property type="protein sequence ID" value="RRT43504.1"/>
    <property type="molecule type" value="Genomic_DNA"/>
</dbReference>